<protein>
    <submittedName>
        <fullName evidence="1">Uncharacterized protein</fullName>
    </submittedName>
</protein>
<dbReference type="Pfam" id="PF19911">
    <property type="entry name" value="DUF6384"/>
    <property type="match status" value="2"/>
</dbReference>
<dbReference type="AlphaFoldDB" id="A0A7G8YTB0"/>
<accession>A0A7G8YTB0</accession>
<reference evidence="2" key="1">
    <citation type="journal article" date="2020" name="Microbiol. Resour. Announc.">
        <title>Complete genome sequences of four natural Pseudomonas isolates that catabolize a wide range of aromatic compounds relevant to lignin valorization.</title>
        <authorList>
            <person name="Hatmaker E.A."/>
            <person name="Presley G."/>
            <person name="Cannon O."/>
            <person name="Guss A.M."/>
            <person name="Elkins J.G."/>
        </authorList>
    </citation>
    <scope>NUCLEOTIDE SEQUENCE [LARGE SCALE GENOMIC DNA]</scope>
    <source>
        <strain evidence="2">H1F5C</strain>
    </source>
</reference>
<dbReference type="InterPro" id="IPR045964">
    <property type="entry name" value="DUF6384"/>
</dbReference>
<dbReference type="Proteomes" id="UP000515277">
    <property type="component" value="Chromosome"/>
</dbReference>
<gene>
    <name evidence="1" type="ORF">GGI48_06985</name>
</gene>
<proteinExistence type="predicted"/>
<organism evidence="1 2">
    <name type="scientific">Pseudomonas protegens</name>
    <dbReference type="NCBI Taxonomy" id="380021"/>
    <lineage>
        <taxon>Bacteria</taxon>
        <taxon>Pseudomonadati</taxon>
        <taxon>Pseudomonadota</taxon>
        <taxon>Gammaproteobacteria</taxon>
        <taxon>Pseudomonadales</taxon>
        <taxon>Pseudomonadaceae</taxon>
        <taxon>Pseudomonas</taxon>
    </lineage>
</organism>
<dbReference type="RefSeq" id="WP_179597606.1">
    <property type="nucleotide sequence ID" value="NZ_CP060201.1"/>
</dbReference>
<sequence>MSGVSLSEQMGAMALIDELRHNQTEIQKYLDLPKHRKAVAERIREFYKAQGVEVEDALVEQGVRKYFATRLTYEAPALRWWEQRLADGYLRRYHWLKWVAIWTPIVLFSLNAWTHVIIDFKEQRRYTYADLVGLQNEAHSRTQQVFLLQEQIAKLEPAVASSQLASAGRLLDKAKSRLATARQQTAIKLPQFAVPEEQRSFNDGTMVSNARIDLRRSVTSLKDVRSQLDEIDTLLTAVQKLKSLTASREFLVASKVVPEVAAAAKEAQGALEEADNRGAVRAMAKVDQAVRLTDQQSLNPNYLATLEAARASVRQMNLSQADAAQFQPLLSQVEQAIQALDVATTTRGLKEIEQLLAFAKTPLTLDIVSRAGEKSMVERNFDPTGGKSWYLLTEATDAAGNVLPVPITSIETGEKRYASVFGVRVNQATYQEVKNDKLADGHVDNRRLGSKDANSLGFKFLKGRTTAKPAYILEW</sequence>
<name>A0A7G8YTB0_9PSED</name>
<evidence type="ECO:0000313" key="1">
    <source>
        <dbReference type="EMBL" id="QNH78908.1"/>
    </source>
</evidence>
<evidence type="ECO:0000313" key="2">
    <source>
        <dbReference type="Proteomes" id="UP000515277"/>
    </source>
</evidence>
<dbReference type="EMBL" id="CP060201">
    <property type="protein sequence ID" value="QNH78908.1"/>
    <property type="molecule type" value="Genomic_DNA"/>
</dbReference>